<dbReference type="InterPro" id="IPR036396">
    <property type="entry name" value="Cyt_P450_sf"/>
</dbReference>
<comment type="caution">
    <text evidence="7">The sequence shown here is derived from an EMBL/GenBank/DDBJ whole genome shotgun (WGS) entry which is preliminary data.</text>
</comment>
<comment type="similarity">
    <text evidence="1">Belongs to the cytochrome P450 family.</text>
</comment>
<reference evidence="7 8" key="1">
    <citation type="journal article" date="2023" name="Arcadia Sci">
        <title>De novo assembly of a long-read Amblyomma americanum tick genome.</title>
        <authorList>
            <person name="Chou S."/>
            <person name="Poskanzer K.E."/>
            <person name="Rollins M."/>
            <person name="Thuy-Boun P.S."/>
        </authorList>
    </citation>
    <scope>NUCLEOTIDE SEQUENCE [LARGE SCALE GENOMIC DNA]</scope>
    <source>
        <strain evidence="7">F_SG_1</strain>
        <tissue evidence="7">Salivary glands</tissue>
    </source>
</reference>
<evidence type="ECO:0000256" key="2">
    <source>
        <dbReference type="ARBA" id="ARBA00022617"/>
    </source>
</evidence>
<dbReference type="InterPro" id="IPR001128">
    <property type="entry name" value="Cyt_P450"/>
</dbReference>
<dbReference type="GO" id="GO:0008395">
    <property type="term" value="F:steroid hydroxylase activity"/>
    <property type="evidence" value="ECO:0007669"/>
    <property type="project" value="TreeGrafter"/>
</dbReference>
<keyword evidence="5" id="KW-0408">Iron</keyword>
<dbReference type="Gene3D" id="1.10.630.10">
    <property type="entry name" value="Cytochrome P450"/>
    <property type="match status" value="1"/>
</dbReference>
<accession>A0AAQ4EUN1</accession>
<dbReference type="GO" id="GO:0005506">
    <property type="term" value="F:iron ion binding"/>
    <property type="evidence" value="ECO:0007669"/>
    <property type="project" value="InterPro"/>
</dbReference>
<dbReference type="Proteomes" id="UP001321473">
    <property type="component" value="Unassembled WGS sequence"/>
</dbReference>
<organism evidence="7 8">
    <name type="scientific">Amblyomma americanum</name>
    <name type="common">Lone star tick</name>
    <dbReference type="NCBI Taxonomy" id="6943"/>
    <lineage>
        <taxon>Eukaryota</taxon>
        <taxon>Metazoa</taxon>
        <taxon>Ecdysozoa</taxon>
        <taxon>Arthropoda</taxon>
        <taxon>Chelicerata</taxon>
        <taxon>Arachnida</taxon>
        <taxon>Acari</taxon>
        <taxon>Parasitiformes</taxon>
        <taxon>Ixodida</taxon>
        <taxon>Ixodoidea</taxon>
        <taxon>Ixodidae</taxon>
        <taxon>Amblyomminae</taxon>
        <taxon>Amblyomma</taxon>
    </lineage>
</organism>
<dbReference type="SUPFAM" id="SSF48264">
    <property type="entry name" value="Cytochrome P450"/>
    <property type="match status" value="1"/>
</dbReference>
<dbReference type="Pfam" id="PF00067">
    <property type="entry name" value="p450"/>
    <property type="match status" value="1"/>
</dbReference>
<evidence type="ECO:0000313" key="7">
    <source>
        <dbReference type="EMBL" id="KAK8778499.1"/>
    </source>
</evidence>
<gene>
    <name evidence="7" type="ORF">V5799_020160</name>
</gene>
<evidence type="ECO:0000256" key="3">
    <source>
        <dbReference type="ARBA" id="ARBA00022723"/>
    </source>
</evidence>
<dbReference type="PANTHER" id="PTHR24302:SF15">
    <property type="entry name" value="FATTY-ACID PEROXYGENASE"/>
    <property type="match status" value="1"/>
</dbReference>
<evidence type="ECO:0000256" key="1">
    <source>
        <dbReference type="ARBA" id="ARBA00010617"/>
    </source>
</evidence>
<keyword evidence="8" id="KW-1185">Reference proteome</keyword>
<dbReference type="GO" id="GO:0016705">
    <property type="term" value="F:oxidoreductase activity, acting on paired donors, with incorporation or reduction of molecular oxygen"/>
    <property type="evidence" value="ECO:0007669"/>
    <property type="project" value="InterPro"/>
</dbReference>
<dbReference type="InterPro" id="IPR050705">
    <property type="entry name" value="Cytochrome_P450_3A"/>
</dbReference>
<keyword evidence="6" id="KW-0503">Monooxygenase</keyword>
<keyword evidence="2" id="KW-0349">Heme</keyword>
<dbReference type="AlphaFoldDB" id="A0AAQ4EUN1"/>
<keyword evidence="3" id="KW-0479">Metal-binding</keyword>
<evidence type="ECO:0008006" key="9">
    <source>
        <dbReference type="Google" id="ProtNLM"/>
    </source>
</evidence>
<evidence type="ECO:0000256" key="5">
    <source>
        <dbReference type="ARBA" id="ARBA00023004"/>
    </source>
</evidence>
<evidence type="ECO:0000256" key="6">
    <source>
        <dbReference type="ARBA" id="ARBA00023033"/>
    </source>
</evidence>
<dbReference type="EMBL" id="JARKHS020010699">
    <property type="protein sequence ID" value="KAK8778499.1"/>
    <property type="molecule type" value="Genomic_DNA"/>
</dbReference>
<sequence length="140" mass="15599">MEQHPYLGKSVLHVTAPYWRNIRSSVAGVFTSAKLKQMMPALEEDANVFLHLLERYANTAEEVHMLRMYEPLAMELTGKRCFGTLDRYLGNPDHPLICLAKQTAHNGMTGALHMVGRNLKSRALTIDKVMTSAATLCLAG</sequence>
<evidence type="ECO:0000256" key="4">
    <source>
        <dbReference type="ARBA" id="ARBA00023002"/>
    </source>
</evidence>
<keyword evidence="4" id="KW-0560">Oxidoreductase</keyword>
<protein>
    <recommendedName>
        <fullName evidence="9">Cytochrome</fullName>
    </recommendedName>
</protein>
<feature type="non-terminal residue" evidence="7">
    <location>
        <position position="140"/>
    </location>
</feature>
<evidence type="ECO:0000313" key="8">
    <source>
        <dbReference type="Proteomes" id="UP001321473"/>
    </source>
</evidence>
<name>A0AAQ4EUN1_AMBAM</name>
<proteinExistence type="inferred from homology"/>
<dbReference type="PANTHER" id="PTHR24302">
    <property type="entry name" value="CYTOCHROME P450 FAMILY 3"/>
    <property type="match status" value="1"/>
</dbReference>
<dbReference type="GO" id="GO:0020037">
    <property type="term" value="F:heme binding"/>
    <property type="evidence" value="ECO:0007669"/>
    <property type="project" value="InterPro"/>
</dbReference>